<dbReference type="NCBIfam" id="NF038110">
    <property type="entry name" value="Lys_methyl_FliB"/>
    <property type="match status" value="1"/>
</dbReference>
<evidence type="ECO:0000313" key="2">
    <source>
        <dbReference type="Proteomes" id="UP000321124"/>
    </source>
</evidence>
<dbReference type="AlphaFoldDB" id="A0A5B8R2P2"/>
<keyword evidence="1" id="KW-0969">Cilium</keyword>
<keyword evidence="1" id="KW-0489">Methyltransferase</keyword>
<sequence length="392" mass="44083">MNNLIVTPGYASQFSCIGAACEDSCCHDWTIIFDKKSYKNTLNHPKLASLAKEAFIETKTDANQWAKIKLNANGTCPFVNEQQLCAIHAAAGETALSHTCKTYPRSDNVIATTKYESLSLSCPEAARLVLFDANAFQFEAKSGGAKRPTAANPAWLEKTYDYSLDLLINMGVDWQQALMAIGLLVKVSDQVRQNALPIAQIDQRFEQLILLAQTKEIAAQYQKIPYTPQPQTHAFVSIHDQLCKLHSRSLKPRFTSLNDAIGLLCNESNQYQIDDLNKAWEEKALPALSNYQDLFDRYILYSLYHEHFPMSHSQQPWMAFRLLVIDCFMIRCYLSAMAFKNNGLTESDIVLCFQLYSVVRQHKAKFAEGINQTLQECGIDSIPAAISLLKTS</sequence>
<organism evidence="1 2">
    <name type="scientific">Shewanella decolorationis</name>
    <dbReference type="NCBI Taxonomy" id="256839"/>
    <lineage>
        <taxon>Bacteria</taxon>
        <taxon>Pseudomonadati</taxon>
        <taxon>Pseudomonadota</taxon>
        <taxon>Gammaproteobacteria</taxon>
        <taxon>Alteromonadales</taxon>
        <taxon>Shewanellaceae</taxon>
        <taxon>Shewanella</taxon>
    </lineage>
</organism>
<dbReference type="KEGG" id="sdeo:D0436_19830"/>
<evidence type="ECO:0000313" key="1">
    <source>
        <dbReference type="EMBL" id="QDZ92529.1"/>
    </source>
</evidence>
<keyword evidence="1" id="KW-0966">Cell projection</keyword>
<accession>A0A5B8R2P2</accession>
<keyword evidence="1" id="KW-0282">Flagellum</keyword>
<gene>
    <name evidence="1" type="primary">fliB</name>
    <name evidence="1" type="ORF">D0436_19830</name>
</gene>
<dbReference type="Proteomes" id="UP000321124">
    <property type="component" value="Chromosome"/>
</dbReference>
<dbReference type="EMBL" id="CP031775">
    <property type="protein sequence ID" value="QDZ92529.1"/>
    <property type="molecule type" value="Genomic_DNA"/>
</dbReference>
<reference evidence="1 2" key="1">
    <citation type="journal article" date="2019" name="Ecotoxicol. Environ. Saf.">
        <title>Microbial characterization of heavy metal resistant bacterial strains isolated from an electroplating wastewater treatment plant.</title>
        <authorList>
            <person name="Cai X."/>
            <person name="Zheng X."/>
            <person name="Zhang D."/>
            <person name="Iqbal W."/>
            <person name="Liu C."/>
            <person name="Yang B."/>
            <person name="Zhao X."/>
            <person name="Lu X."/>
            <person name="Mao Y."/>
        </authorList>
    </citation>
    <scope>NUCLEOTIDE SEQUENCE [LARGE SCALE GENOMIC DNA]</scope>
    <source>
        <strain evidence="1 2">Ni1-3</strain>
    </source>
</reference>
<name>A0A5B8R2P2_9GAMM</name>
<protein>
    <submittedName>
        <fullName evidence="1">Flagellin lysine-N-methylase</fullName>
        <ecNumber evidence="1">2.1.1.-</ecNumber>
    </submittedName>
</protein>
<dbReference type="EC" id="2.1.1.-" evidence="1"/>
<dbReference type="GO" id="GO:0032259">
    <property type="term" value="P:methylation"/>
    <property type="evidence" value="ECO:0007669"/>
    <property type="project" value="UniProtKB-KW"/>
</dbReference>
<dbReference type="RefSeq" id="WP_208660291.1">
    <property type="nucleotide sequence ID" value="NZ_CP031775.2"/>
</dbReference>
<keyword evidence="1" id="KW-0808">Transferase</keyword>
<proteinExistence type="predicted"/>
<dbReference type="GO" id="GO:0008168">
    <property type="term" value="F:methyltransferase activity"/>
    <property type="evidence" value="ECO:0007669"/>
    <property type="project" value="UniProtKB-KW"/>
</dbReference>